<dbReference type="NCBIfam" id="TIGR02434">
    <property type="entry name" value="CobF"/>
    <property type="match status" value="1"/>
</dbReference>
<dbReference type="Gene3D" id="3.30.950.10">
    <property type="entry name" value="Methyltransferase, Cobalt-precorrin-4 Transmethylase, Domain 2"/>
    <property type="match status" value="1"/>
</dbReference>
<dbReference type="GO" id="GO:0032259">
    <property type="term" value="P:methylation"/>
    <property type="evidence" value="ECO:0007669"/>
    <property type="project" value="UniProtKB-KW"/>
</dbReference>
<dbReference type="Pfam" id="PF00590">
    <property type="entry name" value="TP_methylase"/>
    <property type="match status" value="1"/>
</dbReference>
<keyword evidence="3" id="KW-0489">Methyltransferase</keyword>
<evidence type="ECO:0000313" key="8">
    <source>
        <dbReference type="Proteomes" id="UP000236003"/>
    </source>
</evidence>
<proteinExistence type="predicted"/>
<dbReference type="PANTHER" id="PTHR43467">
    <property type="entry name" value="COBALT-PRECORRIN-2 C(20)-METHYLTRANSFERASE"/>
    <property type="match status" value="1"/>
</dbReference>
<dbReference type="EMBL" id="POUM01000004">
    <property type="protein sequence ID" value="PNF60339.1"/>
    <property type="molecule type" value="Genomic_DNA"/>
</dbReference>
<dbReference type="RefSeq" id="WP_102820090.1">
    <property type="nucleotide sequence ID" value="NZ_JAMOHR010000004.1"/>
</dbReference>
<gene>
    <name evidence="7" type="ORF">CXK99_06470</name>
</gene>
<evidence type="ECO:0000256" key="2">
    <source>
        <dbReference type="ARBA" id="ARBA00022573"/>
    </source>
</evidence>
<evidence type="ECO:0000259" key="6">
    <source>
        <dbReference type="Pfam" id="PF00590"/>
    </source>
</evidence>
<evidence type="ECO:0000313" key="7">
    <source>
        <dbReference type="EMBL" id="PNF60339.1"/>
    </source>
</evidence>
<organism evidence="7 8">
    <name type="scientific">Stutzerimonas stutzeri</name>
    <name type="common">Pseudomonas stutzeri</name>
    <dbReference type="NCBI Taxonomy" id="316"/>
    <lineage>
        <taxon>Bacteria</taxon>
        <taxon>Pseudomonadati</taxon>
        <taxon>Pseudomonadota</taxon>
        <taxon>Gammaproteobacteria</taxon>
        <taxon>Pseudomonadales</taxon>
        <taxon>Pseudomonadaceae</taxon>
        <taxon>Stutzerimonas</taxon>
    </lineage>
</organism>
<protein>
    <submittedName>
        <fullName evidence="7">Precorrin-6A synthase (Deacetylating)</fullName>
    </submittedName>
</protein>
<dbReference type="AlphaFoldDB" id="A0A2N8RGX6"/>
<evidence type="ECO:0000256" key="3">
    <source>
        <dbReference type="ARBA" id="ARBA00022603"/>
    </source>
</evidence>
<dbReference type="PANTHER" id="PTHR43467:SF1">
    <property type="entry name" value="PRECORRIN-6A SYNTHASE [DEACETYLATING]"/>
    <property type="match status" value="1"/>
</dbReference>
<name>A0A2N8RGX6_STUST</name>
<dbReference type="InterPro" id="IPR035996">
    <property type="entry name" value="4pyrrol_Methylase_sf"/>
</dbReference>
<dbReference type="InterPro" id="IPR014777">
    <property type="entry name" value="4pyrrole_Mease_sub1"/>
</dbReference>
<comment type="caution">
    <text evidence="7">The sequence shown here is derived from an EMBL/GenBank/DDBJ whole genome shotgun (WGS) entry which is preliminary data.</text>
</comment>
<feature type="domain" description="Tetrapyrrole methylase" evidence="6">
    <location>
        <begin position="3"/>
        <end position="224"/>
    </location>
</feature>
<dbReference type="CDD" id="cd11643">
    <property type="entry name" value="Precorrin-6A-synthase"/>
    <property type="match status" value="1"/>
</dbReference>
<dbReference type="InterPro" id="IPR014776">
    <property type="entry name" value="4pyrrole_Mease_sub2"/>
</dbReference>
<evidence type="ECO:0000256" key="1">
    <source>
        <dbReference type="ARBA" id="ARBA00004953"/>
    </source>
</evidence>
<dbReference type="Proteomes" id="UP000236003">
    <property type="component" value="Unassembled WGS sequence"/>
</dbReference>
<evidence type="ECO:0000256" key="4">
    <source>
        <dbReference type="ARBA" id="ARBA00022679"/>
    </source>
</evidence>
<keyword evidence="2" id="KW-0169">Cobalamin biosynthesis</keyword>
<keyword evidence="4" id="KW-0808">Transferase</keyword>
<dbReference type="GO" id="GO:0043819">
    <property type="term" value="F:precorrin-6A synthase (deacetylating) activity"/>
    <property type="evidence" value="ECO:0007669"/>
    <property type="project" value="InterPro"/>
</dbReference>
<comment type="pathway">
    <text evidence="1">Cofactor biosynthesis; adenosylcobalamin biosynthesis.</text>
</comment>
<dbReference type="GO" id="GO:0009236">
    <property type="term" value="P:cobalamin biosynthetic process"/>
    <property type="evidence" value="ECO:0007669"/>
    <property type="project" value="UniProtKB-KW"/>
</dbReference>
<sequence length="256" mass="28725">MKTLLIIGIGAGDPDFLTVQAIKALNRVDVFFLMDKGASKDSLIHLRKHICERFIDTPGYRFVEAECPERVRGVADYRASVVDLNQDKQRVFEQMVHHELADGEVGGFLVWGDPALYDSTLRIVEDIVQASPEPITYEVIPGITSLQALAARHKVCFNSIGQAFQVMPARRLAEGFPDGLDSVLVMLDARDTYCLFVDQEMDIYWGAYVGTADEVLIAGKVGEVAEQIRSTRAALRERHGWMMDSYLLRRRSADED</sequence>
<dbReference type="SUPFAM" id="SSF53790">
    <property type="entry name" value="Tetrapyrrole methylase"/>
    <property type="match status" value="1"/>
</dbReference>
<dbReference type="InterPro" id="IPR000878">
    <property type="entry name" value="4pyrrol_Mease"/>
</dbReference>
<reference evidence="7 8" key="1">
    <citation type="submission" date="2018-01" db="EMBL/GenBank/DDBJ databases">
        <title>Denitrification phenotypes of diverse strains of Pseudomonas stutzeri.</title>
        <authorList>
            <person name="Milligan D.A."/>
            <person name="Bergaust L."/>
            <person name="Bakken L.R."/>
            <person name="Frostegard A."/>
        </authorList>
    </citation>
    <scope>NUCLEOTIDE SEQUENCE [LARGE SCALE GENOMIC DNA]</scope>
    <source>
        <strain evidence="7 8">CCUG 44592</strain>
    </source>
</reference>
<dbReference type="Gene3D" id="3.40.1010.10">
    <property type="entry name" value="Cobalt-precorrin-4 Transmethylase, Domain 1"/>
    <property type="match status" value="1"/>
</dbReference>
<evidence type="ECO:0000256" key="5">
    <source>
        <dbReference type="ARBA" id="ARBA00022691"/>
    </source>
</evidence>
<accession>A0A2N8RGX6</accession>
<keyword evidence="5" id="KW-0949">S-adenosyl-L-methionine</keyword>
<dbReference type="PIRSF" id="PIRSF036525">
    <property type="entry name" value="CobF"/>
    <property type="match status" value="1"/>
</dbReference>
<dbReference type="InterPro" id="IPR012797">
    <property type="entry name" value="CobF"/>
</dbReference>